<dbReference type="EMBL" id="CP053418">
    <property type="protein sequence ID" value="QJW85134.1"/>
    <property type="molecule type" value="Genomic_DNA"/>
</dbReference>
<reference evidence="1 2" key="1">
    <citation type="submission" date="2020-05" db="EMBL/GenBank/DDBJ databases">
        <title>Ramlibacter rhizophilus sp. nov., isolated from rhizosphere soil of national flower Mugunghwa from South Korea.</title>
        <authorList>
            <person name="Zheng-Fei Y."/>
            <person name="Huan T."/>
        </authorList>
    </citation>
    <scope>NUCLEOTIDE SEQUENCE [LARGE SCALE GENOMIC DNA]</scope>
    <source>
        <strain evidence="1 2">H242</strain>
    </source>
</reference>
<dbReference type="Proteomes" id="UP000500826">
    <property type="component" value="Chromosome"/>
</dbReference>
<evidence type="ECO:0000313" key="1">
    <source>
        <dbReference type="EMBL" id="QJW85134.1"/>
    </source>
</evidence>
<accession>A0ABX6P4Z5</accession>
<organism evidence="1 2">
    <name type="scientific">Ramlibacter terrae</name>
    <dbReference type="NCBI Taxonomy" id="2732511"/>
    <lineage>
        <taxon>Bacteria</taxon>
        <taxon>Pseudomonadati</taxon>
        <taxon>Pseudomonadota</taxon>
        <taxon>Betaproteobacteria</taxon>
        <taxon>Burkholderiales</taxon>
        <taxon>Comamonadaceae</taxon>
        <taxon>Ramlibacter</taxon>
    </lineage>
</organism>
<name>A0ABX6P4Z5_9BURK</name>
<evidence type="ECO:0000313" key="2">
    <source>
        <dbReference type="Proteomes" id="UP000500826"/>
    </source>
</evidence>
<protein>
    <submittedName>
        <fullName evidence="1">Uncharacterized protein</fullName>
    </submittedName>
</protein>
<sequence length="46" mass="4822">MPAFAVGEGEGALLGALFPVEAANGPDPNNSYSKWLAGQPKRHVQE</sequence>
<proteinExistence type="predicted"/>
<keyword evidence="2" id="KW-1185">Reference proteome</keyword>
<gene>
    <name evidence="1" type="ORF">HK414_21885</name>
</gene>